<dbReference type="InterPro" id="IPR036652">
    <property type="entry name" value="YjeF_N_dom_sf"/>
</dbReference>
<feature type="binding site" evidence="18">
    <location>
        <begin position="126"/>
        <end position="132"/>
    </location>
    <ligand>
        <name>(6S)-NADPHX</name>
        <dbReference type="ChEBI" id="CHEBI:64076"/>
    </ligand>
</feature>
<evidence type="ECO:0000256" key="5">
    <source>
        <dbReference type="ARBA" id="ARBA00022723"/>
    </source>
</evidence>
<dbReference type="PANTHER" id="PTHR12592">
    <property type="entry name" value="ATP-DEPENDENT (S)-NAD(P)H-HYDRATE DEHYDRATASE FAMILY MEMBER"/>
    <property type="match status" value="1"/>
</dbReference>
<keyword evidence="12 17" id="KW-0456">Lyase</keyword>
<comment type="subunit">
    <text evidence="17">Homotetramer.</text>
</comment>
<reference evidence="22" key="1">
    <citation type="submission" date="2022-12" db="EMBL/GenBank/DDBJ databases">
        <title>Bacterial isolates from different developmental stages of Nematostella vectensis.</title>
        <authorList>
            <person name="Fraune S."/>
        </authorList>
    </citation>
    <scope>NUCLEOTIDE SEQUENCE</scope>
    <source>
        <strain evidence="22">G21630-S1</strain>
    </source>
</reference>
<keyword evidence="6 17" id="KW-0547">Nucleotide-binding</keyword>
<feature type="domain" description="YjeF C-terminal" evidence="20">
    <location>
        <begin position="221"/>
        <end position="486"/>
    </location>
</feature>
<evidence type="ECO:0000256" key="7">
    <source>
        <dbReference type="ARBA" id="ARBA00022840"/>
    </source>
</evidence>
<evidence type="ECO:0000313" key="22">
    <source>
        <dbReference type="EMBL" id="MCZ4281990.1"/>
    </source>
</evidence>
<keyword evidence="23" id="KW-1185">Reference proteome</keyword>
<dbReference type="SUPFAM" id="SSF64153">
    <property type="entry name" value="YjeF N-terminal domain-like"/>
    <property type="match status" value="1"/>
</dbReference>
<dbReference type="InterPro" id="IPR017953">
    <property type="entry name" value="Carbohydrate_kinase_pred_CS"/>
</dbReference>
<evidence type="ECO:0000259" key="20">
    <source>
        <dbReference type="PROSITE" id="PS51383"/>
    </source>
</evidence>
<evidence type="ECO:0000313" key="23">
    <source>
        <dbReference type="Proteomes" id="UP001069802"/>
    </source>
</evidence>
<feature type="binding site" evidence="17">
    <location>
        <position position="369"/>
    </location>
    <ligand>
        <name>(6S)-NADPHX</name>
        <dbReference type="ChEBI" id="CHEBI:64076"/>
    </ligand>
</feature>
<proteinExistence type="inferred from homology"/>
<comment type="catalytic activity">
    <reaction evidence="15 17 19">
        <text>(6S)-NADHX + ADP = AMP + phosphate + NADH + H(+)</text>
        <dbReference type="Rhea" id="RHEA:32223"/>
        <dbReference type="ChEBI" id="CHEBI:15378"/>
        <dbReference type="ChEBI" id="CHEBI:43474"/>
        <dbReference type="ChEBI" id="CHEBI:57945"/>
        <dbReference type="ChEBI" id="CHEBI:64074"/>
        <dbReference type="ChEBI" id="CHEBI:456215"/>
        <dbReference type="ChEBI" id="CHEBI:456216"/>
        <dbReference type="EC" id="4.2.1.136"/>
    </reaction>
</comment>
<keyword evidence="7 17" id="KW-0067">ATP-binding</keyword>
<dbReference type="PIRSF" id="PIRSF017184">
    <property type="entry name" value="Nnr"/>
    <property type="match status" value="1"/>
</dbReference>
<comment type="cofactor">
    <cofactor evidence="18 19">
        <name>K(+)</name>
        <dbReference type="ChEBI" id="CHEBI:29103"/>
    </cofactor>
    <text evidence="18 19">Binds 1 potassium ion per subunit.</text>
</comment>
<dbReference type="Pfam" id="PF01256">
    <property type="entry name" value="Carb_kinase"/>
    <property type="match status" value="1"/>
</dbReference>
<dbReference type="Gene3D" id="3.40.50.10260">
    <property type="entry name" value="YjeF N-terminal domain"/>
    <property type="match status" value="1"/>
</dbReference>
<evidence type="ECO:0000256" key="2">
    <source>
        <dbReference type="ARBA" id="ARBA00000909"/>
    </source>
</evidence>
<organism evidence="22 23">
    <name type="scientific">Kiloniella laminariae</name>
    <dbReference type="NCBI Taxonomy" id="454162"/>
    <lineage>
        <taxon>Bacteria</taxon>
        <taxon>Pseudomonadati</taxon>
        <taxon>Pseudomonadota</taxon>
        <taxon>Alphaproteobacteria</taxon>
        <taxon>Rhodospirillales</taxon>
        <taxon>Kiloniellaceae</taxon>
        <taxon>Kiloniella</taxon>
    </lineage>
</organism>
<keyword evidence="5 18" id="KW-0479">Metal-binding</keyword>
<evidence type="ECO:0000256" key="9">
    <source>
        <dbReference type="ARBA" id="ARBA00022958"/>
    </source>
</evidence>
<evidence type="ECO:0000256" key="6">
    <source>
        <dbReference type="ARBA" id="ARBA00022741"/>
    </source>
</evidence>
<dbReference type="HAMAP" id="MF_01965">
    <property type="entry name" value="NADHX_dehydratase"/>
    <property type="match status" value="1"/>
</dbReference>
<keyword evidence="10 17" id="KW-0520">NAD</keyword>
<dbReference type="PANTHER" id="PTHR12592:SF0">
    <property type="entry name" value="ATP-DEPENDENT (S)-NAD(P)H-HYDRATE DEHYDRATASE"/>
    <property type="match status" value="1"/>
</dbReference>
<dbReference type="CDD" id="cd01171">
    <property type="entry name" value="YXKO-related"/>
    <property type="match status" value="1"/>
</dbReference>
<feature type="binding site" evidence="17">
    <location>
        <position position="432"/>
    </location>
    <ligand>
        <name>(6S)-NADPHX</name>
        <dbReference type="ChEBI" id="CHEBI:64076"/>
    </ligand>
</feature>
<feature type="binding site" evidence="18">
    <location>
        <position position="61"/>
    </location>
    <ligand>
        <name>K(+)</name>
        <dbReference type="ChEBI" id="CHEBI:29103"/>
    </ligand>
</feature>
<evidence type="ECO:0000256" key="10">
    <source>
        <dbReference type="ARBA" id="ARBA00023027"/>
    </source>
</evidence>
<evidence type="ECO:0000256" key="12">
    <source>
        <dbReference type="ARBA" id="ARBA00023239"/>
    </source>
</evidence>
<dbReference type="InterPro" id="IPR004443">
    <property type="entry name" value="YjeF_N_dom"/>
</dbReference>
<feature type="binding site" evidence="18">
    <location>
        <position position="153"/>
    </location>
    <ligand>
        <name>(6S)-NADPHX</name>
        <dbReference type="ChEBI" id="CHEBI:64076"/>
    </ligand>
</feature>
<feature type="binding site" evidence="17">
    <location>
        <begin position="402"/>
        <end position="406"/>
    </location>
    <ligand>
        <name>AMP</name>
        <dbReference type="ChEBI" id="CHEBI:456215"/>
    </ligand>
</feature>
<dbReference type="RefSeq" id="WP_269424149.1">
    <property type="nucleotide sequence ID" value="NZ_JAPWGY010000005.1"/>
</dbReference>
<comment type="cofactor">
    <cofactor evidence="17">
        <name>Mg(2+)</name>
        <dbReference type="ChEBI" id="CHEBI:18420"/>
    </cofactor>
</comment>
<gene>
    <name evidence="18" type="primary">nnrE</name>
    <name evidence="17" type="synonym">nnrD</name>
    <name evidence="22" type="ORF">O4H49_14460</name>
</gene>
<evidence type="ECO:0000256" key="4">
    <source>
        <dbReference type="ARBA" id="ARBA00009524"/>
    </source>
</evidence>
<dbReference type="Gene3D" id="3.40.1190.20">
    <property type="match status" value="1"/>
</dbReference>
<sequence length="489" mass="51864">MSWNKTPLLSVEEMYLADRFAIQGGVSGRTLMERAGAAVAEVVQSCRCEGQVLVLCGPGNNGGDGFVAARLLKESGREVKLFLSIEQEKLSGDASFMAERWSGSILYSLSQQDFNESALVVDALFGAGLSRPLEKRFRDFAAWSVGKEVVSVDMPSGISGDTGQVIGAGAFVASRTVTFFRKKTGHLLFPARAHCGEMILADIGIDKSCLDTLEPKVAENSPALWQRVLPDVSFDKHKYHFGHAVIYGGEMSGAARLAALAALRVGAGLVTVSCPLADRQIYALTSPSLIVEGREQSGALETLLMDKRKNAVLVGPGAGSSGEVIAEVRSSAADPDRAVVLDADALSIFSEDPDELFALCHSKTVLTPHDGEFRKLFPDLKQSRIENIRTAARRAGCIVVLKGADSLIAAPDGRLVINTNAPFWLAKGGTGDVLAGMVCGLLAQGVPAFEAAAAAVWFHGEAAKFAGRGMLAEDLVFAIKEVSAGFFNK</sequence>
<dbReference type="NCBIfam" id="TIGR00197">
    <property type="entry name" value="yjeF_nterm"/>
    <property type="match status" value="1"/>
</dbReference>
<feature type="binding site" evidence="17">
    <location>
        <position position="317"/>
    </location>
    <ligand>
        <name>(6S)-NADPHX</name>
        <dbReference type="ChEBI" id="CHEBI:64076"/>
    </ligand>
</feature>
<comment type="similarity">
    <text evidence="4 19">In the C-terminal section; belongs to the NnrD/CARKD family.</text>
</comment>
<evidence type="ECO:0000256" key="14">
    <source>
        <dbReference type="ARBA" id="ARBA00025153"/>
    </source>
</evidence>
<comment type="catalytic activity">
    <reaction evidence="16 17 19">
        <text>(6S)-NADPHX + ADP = AMP + phosphate + NADPH + H(+)</text>
        <dbReference type="Rhea" id="RHEA:32235"/>
        <dbReference type="ChEBI" id="CHEBI:15378"/>
        <dbReference type="ChEBI" id="CHEBI:43474"/>
        <dbReference type="ChEBI" id="CHEBI:57783"/>
        <dbReference type="ChEBI" id="CHEBI:64076"/>
        <dbReference type="ChEBI" id="CHEBI:456215"/>
        <dbReference type="ChEBI" id="CHEBI:456216"/>
        <dbReference type="EC" id="4.2.1.136"/>
    </reaction>
</comment>
<evidence type="ECO:0000256" key="15">
    <source>
        <dbReference type="ARBA" id="ARBA00048238"/>
    </source>
</evidence>
<dbReference type="InterPro" id="IPR029056">
    <property type="entry name" value="Ribokinase-like"/>
</dbReference>
<feature type="domain" description="YjeF N-terminal" evidence="21">
    <location>
        <begin position="14"/>
        <end position="211"/>
    </location>
</feature>
<dbReference type="Pfam" id="PF03853">
    <property type="entry name" value="YjeF_N"/>
    <property type="match status" value="1"/>
</dbReference>
<dbReference type="HAMAP" id="MF_01966">
    <property type="entry name" value="NADHX_epimerase"/>
    <property type="match status" value="1"/>
</dbReference>
<dbReference type="EC" id="5.1.99.6" evidence="19"/>
<dbReference type="PROSITE" id="PS51383">
    <property type="entry name" value="YJEF_C_3"/>
    <property type="match status" value="1"/>
</dbReference>
<dbReference type="SUPFAM" id="SSF53613">
    <property type="entry name" value="Ribokinase-like"/>
    <property type="match status" value="1"/>
</dbReference>
<feature type="binding site" evidence="18">
    <location>
        <begin position="60"/>
        <end position="64"/>
    </location>
    <ligand>
        <name>(6S)-NADPHX</name>
        <dbReference type="ChEBI" id="CHEBI:64076"/>
    </ligand>
</feature>
<evidence type="ECO:0000256" key="1">
    <source>
        <dbReference type="ARBA" id="ARBA00000013"/>
    </source>
</evidence>
<dbReference type="PROSITE" id="PS51385">
    <property type="entry name" value="YJEF_N"/>
    <property type="match status" value="1"/>
</dbReference>
<dbReference type="EMBL" id="JAPWGY010000005">
    <property type="protein sequence ID" value="MCZ4281990.1"/>
    <property type="molecule type" value="Genomic_DNA"/>
</dbReference>
<comment type="function">
    <text evidence="14 19">Bifunctional enzyme that catalyzes the epimerization of the S- and R-forms of NAD(P)HX and the dehydration of the S-form of NAD(P)HX at the expense of ADP, which is converted to AMP. This allows the repair of both epimers of NAD(P)HX, a damaged form of NAD(P)H that is a result of enzymatic or heat-dependent hydration.</text>
</comment>
<accession>A0ABT4LLJ5</accession>
<keyword evidence="8 17" id="KW-0521">NADP</keyword>
<evidence type="ECO:0000256" key="11">
    <source>
        <dbReference type="ARBA" id="ARBA00023235"/>
    </source>
</evidence>
<dbReference type="NCBIfam" id="TIGR00196">
    <property type="entry name" value="yjeF_cterm"/>
    <property type="match status" value="1"/>
</dbReference>
<dbReference type="Proteomes" id="UP001069802">
    <property type="component" value="Unassembled WGS sequence"/>
</dbReference>
<name>A0ABT4LLJ5_9PROT</name>
<dbReference type="InterPro" id="IPR000631">
    <property type="entry name" value="CARKD"/>
</dbReference>
<protein>
    <recommendedName>
        <fullName evidence="19">Bifunctional NAD(P)H-hydrate repair enzyme</fullName>
    </recommendedName>
    <alternativeName>
        <fullName evidence="19">Nicotinamide nucleotide repair protein</fullName>
    </alternativeName>
    <domain>
        <recommendedName>
            <fullName evidence="19">ADP-dependent (S)-NAD(P)H-hydrate dehydratase</fullName>
            <ecNumber evidence="19">4.2.1.136</ecNumber>
        </recommendedName>
        <alternativeName>
            <fullName evidence="19">ADP-dependent NAD(P)HX dehydratase</fullName>
        </alternativeName>
    </domain>
    <domain>
        <recommendedName>
            <fullName evidence="19">NAD(P)H-hydrate epimerase</fullName>
            <ecNumber evidence="19">5.1.99.6</ecNumber>
        </recommendedName>
    </domain>
</protein>
<evidence type="ECO:0000256" key="3">
    <source>
        <dbReference type="ARBA" id="ARBA00006001"/>
    </source>
</evidence>
<dbReference type="EC" id="4.2.1.136" evidence="19"/>
<comment type="catalytic activity">
    <reaction evidence="2 18 19">
        <text>(6R)-NADPHX = (6S)-NADPHX</text>
        <dbReference type="Rhea" id="RHEA:32227"/>
        <dbReference type="ChEBI" id="CHEBI:64076"/>
        <dbReference type="ChEBI" id="CHEBI:64077"/>
        <dbReference type="EC" id="5.1.99.6"/>
    </reaction>
</comment>
<evidence type="ECO:0000256" key="19">
    <source>
        <dbReference type="PIRNR" id="PIRNR017184"/>
    </source>
</evidence>
<comment type="function">
    <text evidence="18">Catalyzes the epimerization of the S- and R-forms of NAD(P)HX, a damaged form of NAD(P)H that is a result of enzymatic or heat-dependent hydration. This is a prerequisite for the S-specific NAD(P)H-hydrate dehydratase to allow the repair of both epimers of NAD(P)HX.</text>
</comment>
<evidence type="ECO:0000259" key="21">
    <source>
        <dbReference type="PROSITE" id="PS51385"/>
    </source>
</evidence>
<comment type="catalytic activity">
    <reaction evidence="1 18 19">
        <text>(6R)-NADHX = (6S)-NADHX</text>
        <dbReference type="Rhea" id="RHEA:32215"/>
        <dbReference type="ChEBI" id="CHEBI:64074"/>
        <dbReference type="ChEBI" id="CHEBI:64075"/>
        <dbReference type="EC" id="5.1.99.6"/>
    </reaction>
</comment>
<feature type="binding site" evidence="17">
    <location>
        <position position="254"/>
    </location>
    <ligand>
        <name>(6S)-NADPHX</name>
        <dbReference type="ChEBI" id="CHEBI:64076"/>
    </ligand>
</feature>
<keyword evidence="9 18" id="KW-0630">Potassium</keyword>
<comment type="function">
    <text evidence="17">Catalyzes the dehydration of the S-form of NAD(P)HX at the expense of ADP, which is converted to AMP. Together with NAD(P)HX epimerase, which catalyzes the epimerization of the S- and R-forms, the enzyme allows the repair of both epimers of NAD(P)HX, a damaged form of NAD(P)H that is a result of enzymatic or heat-dependent hydration.</text>
</comment>
<evidence type="ECO:0000256" key="8">
    <source>
        <dbReference type="ARBA" id="ARBA00022857"/>
    </source>
</evidence>
<feature type="binding site" evidence="17">
    <location>
        <position position="431"/>
    </location>
    <ligand>
        <name>AMP</name>
        <dbReference type="ChEBI" id="CHEBI:456215"/>
    </ligand>
</feature>
<keyword evidence="13" id="KW-0511">Multifunctional enzyme</keyword>
<evidence type="ECO:0000256" key="13">
    <source>
        <dbReference type="ARBA" id="ARBA00023268"/>
    </source>
</evidence>
<feature type="binding site" evidence="18">
    <location>
        <position position="156"/>
    </location>
    <ligand>
        <name>K(+)</name>
        <dbReference type="ChEBI" id="CHEBI:29103"/>
    </ligand>
</feature>
<feature type="binding site" evidence="18">
    <location>
        <position position="122"/>
    </location>
    <ligand>
        <name>K(+)</name>
        <dbReference type="ChEBI" id="CHEBI:29103"/>
    </ligand>
</feature>
<comment type="similarity">
    <text evidence="3 19">In the N-terminal section; belongs to the NnrE/AIBP family.</text>
</comment>
<comment type="similarity">
    <text evidence="18">Belongs to the NnrE/AIBP family.</text>
</comment>
<keyword evidence="11 18" id="KW-0413">Isomerase</keyword>
<evidence type="ECO:0000256" key="16">
    <source>
        <dbReference type="ARBA" id="ARBA00049209"/>
    </source>
</evidence>
<evidence type="ECO:0000256" key="17">
    <source>
        <dbReference type="HAMAP-Rule" id="MF_01965"/>
    </source>
</evidence>
<comment type="caution">
    <text evidence="22">The sequence shown here is derived from an EMBL/GenBank/DDBJ whole genome shotgun (WGS) entry which is preliminary data.</text>
</comment>
<comment type="similarity">
    <text evidence="17">Belongs to the NnrD/CARKD family.</text>
</comment>
<dbReference type="InterPro" id="IPR030677">
    <property type="entry name" value="Nnr"/>
</dbReference>
<comment type="caution">
    <text evidence="18">Lacks conserved residue(s) required for the propagation of feature annotation.</text>
</comment>
<evidence type="ECO:0000256" key="18">
    <source>
        <dbReference type="HAMAP-Rule" id="MF_01966"/>
    </source>
</evidence>
<dbReference type="PROSITE" id="PS01050">
    <property type="entry name" value="YJEF_C_2"/>
    <property type="match status" value="1"/>
</dbReference>